<dbReference type="PANTHER" id="PTHR46927:SF3">
    <property type="entry name" value="THAP-TYPE DOMAIN-CONTAINING PROTEIN"/>
    <property type="match status" value="1"/>
</dbReference>
<dbReference type="InterPro" id="IPR052224">
    <property type="entry name" value="THAP_domain_protein"/>
</dbReference>
<dbReference type="Proteomes" id="UP000075885">
    <property type="component" value="Unassembled WGS sequence"/>
</dbReference>
<dbReference type="GO" id="GO:0003677">
    <property type="term" value="F:DNA binding"/>
    <property type="evidence" value="ECO:0007669"/>
    <property type="project" value="UniProtKB-UniRule"/>
</dbReference>
<proteinExistence type="predicted"/>
<evidence type="ECO:0000256" key="5">
    <source>
        <dbReference type="PROSITE-ProRule" id="PRU00309"/>
    </source>
</evidence>
<organism evidence="8 9">
    <name type="scientific">Anopheles epiroticus</name>
    <dbReference type="NCBI Taxonomy" id="199890"/>
    <lineage>
        <taxon>Eukaryota</taxon>
        <taxon>Metazoa</taxon>
        <taxon>Ecdysozoa</taxon>
        <taxon>Arthropoda</taxon>
        <taxon>Hexapoda</taxon>
        <taxon>Insecta</taxon>
        <taxon>Pterygota</taxon>
        <taxon>Neoptera</taxon>
        <taxon>Endopterygota</taxon>
        <taxon>Diptera</taxon>
        <taxon>Nematocera</taxon>
        <taxon>Culicoidea</taxon>
        <taxon>Culicidae</taxon>
        <taxon>Anophelinae</taxon>
        <taxon>Anopheles</taxon>
    </lineage>
</organism>
<evidence type="ECO:0000259" key="7">
    <source>
        <dbReference type="PROSITE" id="PS50950"/>
    </source>
</evidence>
<evidence type="ECO:0000256" key="2">
    <source>
        <dbReference type="ARBA" id="ARBA00022771"/>
    </source>
</evidence>
<keyword evidence="4 5" id="KW-0238">DNA-binding</keyword>
<dbReference type="SUPFAM" id="SSF57716">
    <property type="entry name" value="Glucocorticoid receptor-like (DNA-binding domain)"/>
    <property type="match status" value="1"/>
</dbReference>
<keyword evidence="3" id="KW-0862">Zinc</keyword>
<dbReference type="PROSITE" id="PS50950">
    <property type="entry name" value="ZF_THAP"/>
    <property type="match status" value="1"/>
</dbReference>
<dbReference type="Pfam" id="PF05485">
    <property type="entry name" value="THAP"/>
    <property type="match status" value="1"/>
</dbReference>
<evidence type="ECO:0000256" key="3">
    <source>
        <dbReference type="ARBA" id="ARBA00022833"/>
    </source>
</evidence>
<evidence type="ECO:0000256" key="4">
    <source>
        <dbReference type="ARBA" id="ARBA00023125"/>
    </source>
</evidence>
<evidence type="ECO:0000313" key="9">
    <source>
        <dbReference type="Proteomes" id="UP000075885"/>
    </source>
</evidence>
<feature type="coiled-coil region" evidence="6">
    <location>
        <begin position="116"/>
        <end position="171"/>
    </location>
</feature>
<dbReference type="SMART" id="SM00980">
    <property type="entry name" value="THAP"/>
    <property type="match status" value="1"/>
</dbReference>
<dbReference type="GO" id="GO:0008270">
    <property type="term" value="F:zinc ion binding"/>
    <property type="evidence" value="ECO:0007669"/>
    <property type="project" value="UniProtKB-KW"/>
</dbReference>
<evidence type="ECO:0000313" key="8">
    <source>
        <dbReference type="EnsemblMetazoa" id="AEPI010729-PA"/>
    </source>
</evidence>
<keyword evidence="9" id="KW-1185">Reference proteome</keyword>
<sequence length="699" mass="81038">MASVCAASFCGNSRYFVKKYDLDIVFHKFPANDQLLRKWVKFCNRDDSWTPEKNHVVCSTHFLKEDYQLICSPNKENRKTFKKLKPTAATTESELRLKERNLEIACVDCTKKDADNNTLAIQLKKAQEKNSQLTEVNKFLSKQLEVTTYELNDCKQEIVKLKADVEKLRKSTLLPENFKERMKRTLKDTLTSNQIEKILKKKKRIRWTVEEISKFFTLRYFGKRSYKYMATDLNYPLPSFSTLQRYAQKLELKEGILKDVLVLLKNITHDLHIRDRECVLSFDEMKVNKILEYDPASDEILGPYNNMQVVMARGLFKNWKQPIFIGFDQRMTKDILLEIVKHLSIIGINVVAIVSDNCQSNIGCWKDLGAHDYLNPYFLHPCTNSKIYVFPDAPHLLKLIRNWLLDTGFEYDNKIIKRDLLDTLVVQRNKAEFTPLFKITNNHLNMSPQERQNVRRAAELLSRTTAICLKRYFPDNTEANELALFLEKVDLWFSISNSLSPNAKLDYKKSYNANDNQKQALRDMFELVSNMKAIGKRTMQVFQKSILMHITSLQLLFEDMKTKHGINFISTHKLNQDVLENFFSQIRQKGGAYDHPSPLSCLYRIRMMIIGKSPTILNNHSQEKIDTTDGSDEPHEEFLSAAVFSGTDIAQTLPDIEAMININEICQGIDDNSYDTVSTVSSNDVMQAEQESDGLQYVM</sequence>
<accession>A0A182PUU2</accession>
<dbReference type="Pfam" id="PF21787">
    <property type="entry name" value="TNP-like_RNaseH_N"/>
    <property type="match status" value="1"/>
</dbReference>
<dbReference type="AlphaFoldDB" id="A0A182PUU2"/>
<keyword evidence="1" id="KW-0479">Metal-binding</keyword>
<protein>
    <recommendedName>
        <fullName evidence="7">THAP-type domain-containing protein</fullName>
    </recommendedName>
</protein>
<name>A0A182PUU2_9DIPT</name>
<dbReference type="InterPro" id="IPR048367">
    <property type="entry name" value="TNP-like_RNaseH_C"/>
</dbReference>
<feature type="domain" description="THAP-type" evidence="7">
    <location>
        <begin position="1"/>
        <end position="89"/>
    </location>
</feature>
<dbReference type="Gene3D" id="6.20.210.20">
    <property type="entry name" value="THAP domain"/>
    <property type="match status" value="1"/>
</dbReference>
<dbReference type="InterPro" id="IPR038441">
    <property type="entry name" value="THAP_Znf_sf"/>
</dbReference>
<dbReference type="InterPro" id="IPR048366">
    <property type="entry name" value="TNP-like_GBD"/>
</dbReference>
<dbReference type="InterPro" id="IPR048365">
    <property type="entry name" value="TNP-like_RNaseH_N"/>
</dbReference>
<dbReference type="Pfam" id="PF21789">
    <property type="entry name" value="TNP-like_RNaseH_C"/>
    <property type="match status" value="1"/>
</dbReference>
<reference evidence="8" key="2">
    <citation type="submission" date="2020-05" db="UniProtKB">
        <authorList>
            <consortium name="EnsemblMetazoa"/>
        </authorList>
    </citation>
    <scope>IDENTIFICATION</scope>
    <source>
        <strain evidence="8">Epiroticus2</strain>
    </source>
</reference>
<dbReference type="Pfam" id="PF21788">
    <property type="entry name" value="TNP-like_GBD"/>
    <property type="match status" value="1"/>
</dbReference>
<dbReference type="VEuPathDB" id="VectorBase:AEPI010729"/>
<dbReference type="STRING" id="199890.A0A182PUU2"/>
<dbReference type="PANTHER" id="PTHR46927">
    <property type="entry name" value="AGAP005574-PA"/>
    <property type="match status" value="1"/>
</dbReference>
<evidence type="ECO:0000256" key="1">
    <source>
        <dbReference type="ARBA" id="ARBA00022723"/>
    </source>
</evidence>
<reference evidence="9" key="1">
    <citation type="submission" date="2013-03" db="EMBL/GenBank/DDBJ databases">
        <title>The Genome Sequence of Anopheles epiroticus epiroticus2.</title>
        <authorList>
            <consortium name="The Broad Institute Genomics Platform"/>
            <person name="Neafsey D.E."/>
            <person name="Howell P."/>
            <person name="Walker B."/>
            <person name="Young S.K."/>
            <person name="Zeng Q."/>
            <person name="Gargeya S."/>
            <person name="Fitzgerald M."/>
            <person name="Haas B."/>
            <person name="Abouelleil A."/>
            <person name="Allen A.W."/>
            <person name="Alvarado L."/>
            <person name="Arachchi H.M."/>
            <person name="Berlin A.M."/>
            <person name="Chapman S.B."/>
            <person name="Gainer-Dewar J."/>
            <person name="Goldberg J."/>
            <person name="Griggs A."/>
            <person name="Gujja S."/>
            <person name="Hansen M."/>
            <person name="Howarth C."/>
            <person name="Imamovic A."/>
            <person name="Ireland A."/>
            <person name="Larimer J."/>
            <person name="McCowan C."/>
            <person name="Murphy C."/>
            <person name="Pearson M."/>
            <person name="Poon T.W."/>
            <person name="Priest M."/>
            <person name="Roberts A."/>
            <person name="Saif S."/>
            <person name="Shea T."/>
            <person name="Sisk P."/>
            <person name="Sykes S."/>
            <person name="Wortman J."/>
            <person name="Nusbaum C."/>
            <person name="Birren B."/>
        </authorList>
    </citation>
    <scope>NUCLEOTIDE SEQUENCE [LARGE SCALE GENOMIC DNA]</scope>
    <source>
        <strain evidence="9">Epiroticus2</strain>
    </source>
</reference>
<dbReference type="EnsemblMetazoa" id="AEPI010729-RA">
    <property type="protein sequence ID" value="AEPI010729-PA"/>
    <property type="gene ID" value="AEPI010729"/>
</dbReference>
<keyword evidence="6" id="KW-0175">Coiled coil</keyword>
<evidence type="ECO:0000256" key="6">
    <source>
        <dbReference type="SAM" id="Coils"/>
    </source>
</evidence>
<dbReference type="InterPro" id="IPR006612">
    <property type="entry name" value="THAP_Znf"/>
</dbReference>
<keyword evidence="2 5" id="KW-0863">Zinc-finger</keyword>